<dbReference type="AlphaFoldDB" id="A0A1G2G2L3"/>
<dbReference type="PANTHER" id="PTHR34293">
    <property type="entry name" value="HTH-TYPE TRANSCRIPTIONAL REGULATOR TRMBL2"/>
    <property type="match status" value="1"/>
</dbReference>
<name>A0A1G2G2L3_9BACT</name>
<reference evidence="2 3" key="1">
    <citation type="journal article" date="2016" name="Nat. Commun.">
        <title>Thousands of microbial genomes shed light on interconnected biogeochemical processes in an aquifer system.</title>
        <authorList>
            <person name="Anantharaman K."/>
            <person name="Brown C.T."/>
            <person name="Hug L.A."/>
            <person name="Sharon I."/>
            <person name="Castelle C.J."/>
            <person name="Probst A.J."/>
            <person name="Thomas B.C."/>
            <person name="Singh A."/>
            <person name="Wilkins M.J."/>
            <person name="Karaoz U."/>
            <person name="Brodie E.L."/>
            <person name="Williams K.H."/>
            <person name="Hubbard S.S."/>
            <person name="Banfield J.F."/>
        </authorList>
    </citation>
    <scope>NUCLEOTIDE SEQUENCE [LARGE SCALE GENOMIC DNA]</scope>
</reference>
<evidence type="ECO:0000313" key="2">
    <source>
        <dbReference type="EMBL" id="OGZ44519.1"/>
    </source>
</evidence>
<dbReference type="SUPFAM" id="SSF46785">
    <property type="entry name" value="Winged helix' DNA-binding domain"/>
    <property type="match status" value="1"/>
</dbReference>
<dbReference type="InterPro" id="IPR036388">
    <property type="entry name" value="WH-like_DNA-bd_sf"/>
</dbReference>
<dbReference type="PANTHER" id="PTHR34293:SF1">
    <property type="entry name" value="HTH-TYPE TRANSCRIPTIONAL REGULATOR TRMBL2"/>
    <property type="match status" value="1"/>
</dbReference>
<dbReference type="InterPro" id="IPR011991">
    <property type="entry name" value="ArsR-like_HTH"/>
</dbReference>
<organism evidence="2 3">
    <name type="scientific">Candidatus Ryanbacteria bacterium RIFCSPHIGHO2_01_FULL_45_22</name>
    <dbReference type="NCBI Taxonomy" id="1802114"/>
    <lineage>
        <taxon>Bacteria</taxon>
        <taxon>Candidatus Ryaniibacteriota</taxon>
    </lineage>
</organism>
<accession>A0A1G2G2L3</accession>
<comment type="caution">
    <text evidence="2">The sequence shown here is derived from an EMBL/GenBank/DDBJ whole genome shotgun (WGS) entry which is preliminary data.</text>
</comment>
<dbReference type="InterPro" id="IPR036390">
    <property type="entry name" value="WH_DNA-bd_sf"/>
</dbReference>
<sequence>MEIKDELKKVGLTGQEIVIYLYLLQQGSSSPPQISKGTGILRPNTYATIRELEERGLVEHQEKGKRLLYTARDPSAILANLEARRDAISRILPDLRLLYKATKNKPTVKFYYGLEEMKHIFSSIDGAKEILFVISSDKMFKTYPAFFERFRRSITSQQIFVRDILTQRSSIAVATKTKEIMRGYYDFRLFPKRYEDLPTTIRVWNDNVAFVILDEPELGVVVTSKALGATFKVMFETMWETGEKL</sequence>
<dbReference type="Pfam" id="PF01978">
    <property type="entry name" value="TrmB"/>
    <property type="match status" value="1"/>
</dbReference>
<evidence type="ECO:0000313" key="3">
    <source>
        <dbReference type="Proteomes" id="UP000177480"/>
    </source>
</evidence>
<gene>
    <name evidence="2" type="ORF">A2719_05350</name>
</gene>
<proteinExistence type="predicted"/>
<dbReference type="EMBL" id="MHNK01000002">
    <property type="protein sequence ID" value="OGZ44519.1"/>
    <property type="molecule type" value="Genomic_DNA"/>
</dbReference>
<dbReference type="Proteomes" id="UP000177480">
    <property type="component" value="Unassembled WGS sequence"/>
</dbReference>
<dbReference type="Gene3D" id="1.10.10.10">
    <property type="entry name" value="Winged helix-like DNA-binding domain superfamily/Winged helix DNA-binding domain"/>
    <property type="match status" value="1"/>
</dbReference>
<evidence type="ECO:0000259" key="1">
    <source>
        <dbReference type="Pfam" id="PF01978"/>
    </source>
</evidence>
<feature type="domain" description="Transcription regulator TrmB N-terminal" evidence="1">
    <location>
        <begin position="7"/>
        <end position="74"/>
    </location>
</feature>
<dbReference type="InterPro" id="IPR002831">
    <property type="entry name" value="Tscrpt_reg_TrmB_N"/>
</dbReference>
<dbReference type="STRING" id="1802114.A2719_05350"/>
<dbReference type="InterPro" id="IPR051797">
    <property type="entry name" value="TrmB-like"/>
</dbReference>
<protein>
    <recommendedName>
        <fullName evidence="1">Transcription regulator TrmB N-terminal domain-containing protein</fullName>
    </recommendedName>
</protein>
<dbReference type="CDD" id="cd00090">
    <property type="entry name" value="HTH_ARSR"/>
    <property type="match status" value="1"/>
</dbReference>